<dbReference type="AlphaFoldDB" id="A0A6G7K809"/>
<evidence type="ECO:0000259" key="1">
    <source>
        <dbReference type="PROSITE" id="PS50206"/>
    </source>
</evidence>
<dbReference type="CDD" id="cd00158">
    <property type="entry name" value="RHOD"/>
    <property type="match status" value="1"/>
</dbReference>
<evidence type="ECO:0000313" key="2">
    <source>
        <dbReference type="EMBL" id="QII81377.1"/>
    </source>
</evidence>
<dbReference type="InterPro" id="IPR001763">
    <property type="entry name" value="Rhodanese-like_dom"/>
</dbReference>
<dbReference type="SUPFAM" id="SSF52821">
    <property type="entry name" value="Rhodanese/Cell cycle control phosphatase"/>
    <property type="match status" value="1"/>
</dbReference>
<dbReference type="KEGG" id="jar:G7057_02060"/>
<dbReference type="Pfam" id="PF00581">
    <property type="entry name" value="Rhodanese"/>
    <property type="match status" value="1"/>
</dbReference>
<dbReference type="InterPro" id="IPR036873">
    <property type="entry name" value="Rhodanese-like_dom_sf"/>
</dbReference>
<proteinExistence type="predicted"/>
<dbReference type="RefSeq" id="WP_166160953.1">
    <property type="nucleotide sequence ID" value="NZ_CP049740.1"/>
</dbReference>
<dbReference type="SMART" id="SM00450">
    <property type="entry name" value="RHOD"/>
    <property type="match status" value="1"/>
</dbReference>
<dbReference type="PANTHER" id="PTHR43031">
    <property type="entry name" value="FAD-DEPENDENT OXIDOREDUCTASE"/>
    <property type="match status" value="1"/>
</dbReference>
<evidence type="ECO:0000313" key="3">
    <source>
        <dbReference type="Proteomes" id="UP000501451"/>
    </source>
</evidence>
<name>A0A6G7K809_9LACT</name>
<dbReference type="PROSITE" id="PS50206">
    <property type="entry name" value="RHODANESE_3"/>
    <property type="match status" value="1"/>
</dbReference>
<protein>
    <submittedName>
        <fullName evidence="2">Rhodanese-like domain-containing protein</fullName>
    </submittedName>
</protein>
<dbReference type="InterPro" id="IPR050229">
    <property type="entry name" value="GlpE_sulfurtransferase"/>
</dbReference>
<feature type="domain" description="Rhodanese" evidence="1">
    <location>
        <begin position="20"/>
        <end position="105"/>
    </location>
</feature>
<accession>A0A6G7K809</accession>
<dbReference type="PANTHER" id="PTHR43031:SF17">
    <property type="entry name" value="SULFURTRANSFERASE YTWF-RELATED"/>
    <property type="match status" value="1"/>
</dbReference>
<reference evidence="2 3" key="1">
    <citation type="journal article" date="2017" name="Int. J. Syst. Evol. Microbiol.">
        <title>Jeotgalibaca porci sp. nov. and Jeotgalibaca arthritidis sp. nov., isolated from pigs, and emended description of the genus Jeotgalibaca.</title>
        <authorList>
            <person name="Zamora L."/>
            <person name="Perez-Sancho M."/>
            <person name="Dominguez L."/>
            <person name="Fernandez-Garayzabal J.F."/>
            <person name="Vela A.I."/>
        </authorList>
    </citation>
    <scope>NUCLEOTIDE SEQUENCE [LARGE SCALE GENOMIC DNA]</scope>
    <source>
        <strain evidence="2 3">CECT 9157</strain>
    </source>
</reference>
<dbReference type="Gene3D" id="3.40.250.10">
    <property type="entry name" value="Rhodanese-like domain"/>
    <property type="match status" value="1"/>
</dbReference>
<gene>
    <name evidence="2" type="ORF">G7057_02060</name>
</gene>
<dbReference type="EMBL" id="CP049740">
    <property type="protein sequence ID" value="QII81377.1"/>
    <property type="molecule type" value="Genomic_DNA"/>
</dbReference>
<dbReference type="Proteomes" id="UP000501451">
    <property type="component" value="Chromosome"/>
</dbReference>
<organism evidence="2 3">
    <name type="scientific">Jeotgalibaca arthritidis</name>
    <dbReference type="NCBI Taxonomy" id="1868794"/>
    <lineage>
        <taxon>Bacteria</taxon>
        <taxon>Bacillati</taxon>
        <taxon>Bacillota</taxon>
        <taxon>Bacilli</taxon>
        <taxon>Lactobacillales</taxon>
        <taxon>Carnobacteriaceae</taxon>
        <taxon>Jeotgalibaca</taxon>
    </lineage>
</organism>
<keyword evidence="3" id="KW-1185">Reference proteome</keyword>
<sequence>MFHLFKRIPTISSDEMESKLTKRIQLIDVRTKSEYRLGHIPEARNVPLDSLHTFKGNKDEIVYVICQSGMRSKRAAKELSSQGYDVRNIRYGMNQWQGEIRKGNE</sequence>